<gene>
    <name evidence="3" type="primary">LOC106076176</name>
</gene>
<evidence type="ECO:0000256" key="1">
    <source>
        <dbReference type="SAM" id="MobiDB-lite"/>
    </source>
</evidence>
<feature type="region of interest" description="Disordered" evidence="1">
    <location>
        <begin position="909"/>
        <end position="929"/>
    </location>
</feature>
<feature type="compositionally biased region" description="Polar residues" evidence="1">
    <location>
        <begin position="915"/>
        <end position="929"/>
    </location>
</feature>
<dbReference type="AlphaFoldDB" id="A0A9W3BI38"/>
<dbReference type="RefSeq" id="XP_055899096.1">
    <property type="nucleotide sequence ID" value="XM_056043121.1"/>
</dbReference>
<evidence type="ECO:0000313" key="3">
    <source>
        <dbReference type="RefSeq" id="XP_055899096.1"/>
    </source>
</evidence>
<organism evidence="2 3">
    <name type="scientific">Biomphalaria glabrata</name>
    <name type="common">Bloodfluke planorb</name>
    <name type="synonym">Freshwater snail</name>
    <dbReference type="NCBI Taxonomy" id="6526"/>
    <lineage>
        <taxon>Eukaryota</taxon>
        <taxon>Metazoa</taxon>
        <taxon>Spiralia</taxon>
        <taxon>Lophotrochozoa</taxon>
        <taxon>Mollusca</taxon>
        <taxon>Gastropoda</taxon>
        <taxon>Heterobranchia</taxon>
        <taxon>Euthyneura</taxon>
        <taxon>Panpulmonata</taxon>
        <taxon>Hygrophila</taxon>
        <taxon>Lymnaeoidea</taxon>
        <taxon>Planorbidae</taxon>
        <taxon>Biomphalaria</taxon>
    </lineage>
</organism>
<reference evidence="3" key="1">
    <citation type="submission" date="2025-08" db="UniProtKB">
        <authorList>
            <consortium name="RefSeq"/>
        </authorList>
    </citation>
    <scope>IDENTIFICATION</scope>
</reference>
<sequence>MCIYWWTNIQTKTTTRNYFIQISLFSRIDIVQKTTTTTTRMHWIPSLILLYFSFSCIHCQLKDFEGPPYQIPPCSNAEILVKCRNILDTTLRTSSINNTLDLCRTRWEFVNCTQEALCFCTYPRDTLYLSQALKDISKIAFGIKKDNCEQYNSNYAVTNEVKCSGQSLSERVSVNTSAAPIIQSLMTKCPAYKLIFTTRDDESTLALNSFNYTKFCTTFSSFLNAFEKSTCECQLQDDVNIYQVNEFEKRDYLFQCDQISGFVPPLPEIACDGLCSLKQPASKCEEELRLNLITAAGDQEQMCRHMSTYGKCFEDIVCQCGFYQRKEYYSAVAIAKFTFNIKQNCSIFQGLTFSSSQIGFPCPDDQQITADKKTLILNTSQEIDQSIRNEIVQCPAIKSCLLQFDQDGSIAFNKKNLPDICIVMSSQIQCLLNVTCSCGLVLFKLSETMALRYHEFSSLCNNVIPPVPDFVCDNFRQCNSSNPLQQCDAALNKTTSLGELPHGRTCLNILDRDVCMKEISCRCAMVENGSSSTAYTVYKILTDNILQYNVLGCSTVTGIPTDPIGFVCPGTKTDISQPKLVLNWTQSAEKRQFANDCPTVKMCYDQSDSVEAESLYTLDAKRLCRNGLNYLKCVVKSFCRCGLFDSRSVDIQKEITLHNSKCSKYAPYGMPLTCNETELCQQAQFNDICFTQLANGNNSLASKCYDWVNYIKCAQDMACTCQLIPAPTAKRTDLVFINLAKINYLLFAANNCTDALSQVFLTIPEVIYNQNFQCFNPVTAELRLLPLPDISISKASEIIQIANICPDLRICARKYDMDKLESFYKLEFLSYCISTSNFIQCIYIELCKCNISSSTEAKSLETLIRSYFVECQSVVDPGSVECERVGEGAGFLGPTTPYDKQMPSTLLPTFETKGPSKSQTDRNSQNGTVNSFSPSIAMIVLTTSILWCQLSRLH</sequence>
<dbReference type="Proteomes" id="UP001165740">
    <property type="component" value="Chromosome 10"/>
</dbReference>
<dbReference type="OrthoDB" id="6116431at2759"/>
<evidence type="ECO:0000313" key="2">
    <source>
        <dbReference type="Proteomes" id="UP001165740"/>
    </source>
</evidence>
<accession>A0A9W3BI38</accession>
<keyword evidence="2" id="KW-1185">Reference proteome</keyword>
<proteinExistence type="predicted"/>
<protein>
    <submittedName>
        <fullName evidence="3">Uncharacterized protein LOC106076176 isoform X1</fullName>
    </submittedName>
</protein>
<name>A0A9W3BI38_BIOGL</name>
<dbReference type="OMA" id="TIAHRNK"/>
<dbReference type="GeneID" id="106076176"/>